<evidence type="ECO:0000256" key="8">
    <source>
        <dbReference type="ARBA" id="ARBA00022833"/>
    </source>
</evidence>
<dbReference type="Gene3D" id="1.10.8.60">
    <property type="match status" value="1"/>
</dbReference>
<dbReference type="Gene3D" id="1.20.272.10">
    <property type="match status" value="1"/>
</dbReference>
<dbReference type="InterPro" id="IPR012763">
    <property type="entry name" value="DNA_pol_III_sug/sutau_N"/>
</dbReference>
<evidence type="ECO:0000313" key="14">
    <source>
        <dbReference type="EMBL" id="GAA2112768.1"/>
    </source>
</evidence>
<comment type="catalytic activity">
    <reaction evidence="11">
        <text>DNA(n) + a 2'-deoxyribonucleoside 5'-triphosphate = DNA(n+1) + diphosphate</text>
        <dbReference type="Rhea" id="RHEA:22508"/>
        <dbReference type="Rhea" id="RHEA-COMP:17339"/>
        <dbReference type="Rhea" id="RHEA-COMP:17340"/>
        <dbReference type="ChEBI" id="CHEBI:33019"/>
        <dbReference type="ChEBI" id="CHEBI:61560"/>
        <dbReference type="ChEBI" id="CHEBI:173112"/>
        <dbReference type="EC" id="2.7.7.7"/>
    </reaction>
</comment>
<gene>
    <name evidence="14" type="ORF">GCM10009824_08990</name>
</gene>
<organism evidence="14 15">
    <name type="scientific">Kocuria atrinae</name>
    <dbReference type="NCBI Taxonomy" id="592377"/>
    <lineage>
        <taxon>Bacteria</taxon>
        <taxon>Bacillati</taxon>
        <taxon>Actinomycetota</taxon>
        <taxon>Actinomycetes</taxon>
        <taxon>Micrococcales</taxon>
        <taxon>Micrococcaceae</taxon>
        <taxon>Kocuria</taxon>
    </lineage>
</organism>
<keyword evidence="8" id="KW-0862">Zinc</keyword>
<dbReference type="Pfam" id="PF13177">
    <property type="entry name" value="DNA_pol3_delta2"/>
    <property type="match status" value="1"/>
</dbReference>
<dbReference type="SMART" id="SM00382">
    <property type="entry name" value="AAA"/>
    <property type="match status" value="1"/>
</dbReference>
<keyword evidence="10" id="KW-0239">DNA-directed DNA polymerase</keyword>
<feature type="compositionally biased region" description="Low complexity" evidence="12">
    <location>
        <begin position="1002"/>
        <end position="1016"/>
    </location>
</feature>
<feature type="compositionally biased region" description="Gly residues" evidence="12">
    <location>
        <begin position="648"/>
        <end position="692"/>
    </location>
</feature>
<keyword evidence="6" id="KW-0479">Metal-binding</keyword>
<dbReference type="CDD" id="cd00009">
    <property type="entry name" value="AAA"/>
    <property type="match status" value="1"/>
</dbReference>
<feature type="domain" description="AAA+ ATPase" evidence="13">
    <location>
        <begin position="44"/>
        <end position="187"/>
    </location>
</feature>
<feature type="compositionally biased region" description="Polar residues" evidence="12">
    <location>
        <begin position="547"/>
        <end position="563"/>
    </location>
</feature>
<evidence type="ECO:0000256" key="11">
    <source>
        <dbReference type="ARBA" id="ARBA00049244"/>
    </source>
</evidence>
<dbReference type="NCBIfam" id="TIGR02397">
    <property type="entry name" value="dnaX_nterm"/>
    <property type="match status" value="1"/>
</dbReference>
<dbReference type="InterPro" id="IPR003593">
    <property type="entry name" value="AAA+_ATPase"/>
</dbReference>
<dbReference type="Gene3D" id="3.40.50.300">
    <property type="entry name" value="P-loop containing nucleotide triphosphate hydrolases"/>
    <property type="match status" value="1"/>
</dbReference>
<keyword evidence="7" id="KW-0547">Nucleotide-binding</keyword>
<feature type="compositionally biased region" description="Acidic residues" evidence="12">
    <location>
        <begin position="453"/>
        <end position="465"/>
    </location>
</feature>
<evidence type="ECO:0000256" key="10">
    <source>
        <dbReference type="ARBA" id="ARBA00022932"/>
    </source>
</evidence>
<evidence type="ECO:0000256" key="4">
    <source>
        <dbReference type="ARBA" id="ARBA00022695"/>
    </source>
</evidence>
<reference evidence="14 15" key="1">
    <citation type="journal article" date="2019" name="Int. J. Syst. Evol. Microbiol.">
        <title>The Global Catalogue of Microorganisms (GCM) 10K type strain sequencing project: providing services to taxonomists for standard genome sequencing and annotation.</title>
        <authorList>
            <consortium name="The Broad Institute Genomics Platform"/>
            <consortium name="The Broad Institute Genome Sequencing Center for Infectious Disease"/>
            <person name="Wu L."/>
            <person name="Ma J."/>
        </authorList>
    </citation>
    <scope>NUCLEOTIDE SEQUENCE [LARGE SCALE GENOMIC DNA]</scope>
    <source>
        <strain evidence="14 15">JCM 15914</strain>
    </source>
</reference>
<feature type="compositionally biased region" description="Polar residues" evidence="12">
    <location>
        <begin position="839"/>
        <end position="856"/>
    </location>
</feature>
<accession>A0ABN2XMA4</accession>
<feature type="compositionally biased region" description="Acidic residues" evidence="12">
    <location>
        <begin position="1020"/>
        <end position="1037"/>
    </location>
</feature>
<evidence type="ECO:0000256" key="7">
    <source>
        <dbReference type="ARBA" id="ARBA00022741"/>
    </source>
</evidence>
<dbReference type="InterPro" id="IPR008921">
    <property type="entry name" value="DNA_pol3_clamp-load_cplx_C"/>
</dbReference>
<evidence type="ECO:0000256" key="12">
    <source>
        <dbReference type="SAM" id="MobiDB-lite"/>
    </source>
</evidence>
<evidence type="ECO:0000256" key="5">
    <source>
        <dbReference type="ARBA" id="ARBA00022705"/>
    </source>
</evidence>
<keyword evidence="15" id="KW-1185">Reference proteome</keyword>
<evidence type="ECO:0000256" key="3">
    <source>
        <dbReference type="ARBA" id="ARBA00022679"/>
    </source>
</evidence>
<comment type="caution">
    <text evidence="14">The sequence shown here is derived from an EMBL/GenBank/DDBJ whole genome shotgun (WGS) entry which is preliminary data.</text>
</comment>
<feature type="region of interest" description="Disordered" evidence="12">
    <location>
        <begin position="397"/>
        <end position="563"/>
    </location>
</feature>
<dbReference type="PANTHER" id="PTHR11669">
    <property type="entry name" value="REPLICATION FACTOR C / DNA POLYMERASE III GAMMA-TAU SUBUNIT"/>
    <property type="match status" value="1"/>
</dbReference>
<comment type="similarity">
    <text evidence="1">Belongs to the DnaX/STICHEL family.</text>
</comment>
<dbReference type="PANTHER" id="PTHR11669:SF0">
    <property type="entry name" value="PROTEIN STICHEL-LIKE 2"/>
    <property type="match status" value="1"/>
</dbReference>
<name>A0ABN2XMA4_9MICC</name>
<protein>
    <recommendedName>
        <fullName evidence="2">DNA-directed DNA polymerase</fullName>
        <ecNumber evidence="2">2.7.7.7</ecNumber>
    </recommendedName>
</protein>
<dbReference type="CDD" id="cd18137">
    <property type="entry name" value="HLD_clamp_pol_III_gamma_tau"/>
    <property type="match status" value="1"/>
</dbReference>
<dbReference type="Pfam" id="PF22608">
    <property type="entry name" value="DNAX_ATPase_lid"/>
    <property type="match status" value="1"/>
</dbReference>
<dbReference type="SUPFAM" id="SSF48019">
    <property type="entry name" value="post-AAA+ oligomerization domain-like"/>
    <property type="match status" value="1"/>
</dbReference>
<evidence type="ECO:0000256" key="9">
    <source>
        <dbReference type="ARBA" id="ARBA00022840"/>
    </source>
</evidence>
<keyword evidence="9" id="KW-0067">ATP-binding</keyword>
<dbReference type="InterPro" id="IPR022754">
    <property type="entry name" value="DNA_pol_III_gamma-3"/>
</dbReference>
<dbReference type="EMBL" id="BAAAQA010000008">
    <property type="protein sequence ID" value="GAA2112768.1"/>
    <property type="molecule type" value="Genomic_DNA"/>
</dbReference>
<evidence type="ECO:0000256" key="2">
    <source>
        <dbReference type="ARBA" id="ARBA00012417"/>
    </source>
</evidence>
<feature type="compositionally biased region" description="Acidic residues" evidence="12">
    <location>
        <begin position="876"/>
        <end position="887"/>
    </location>
</feature>
<dbReference type="EC" id="2.7.7.7" evidence="2"/>
<dbReference type="Proteomes" id="UP001500166">
    <property type="component" value="Unassembled WGS sequence"/>
</dbReference>
<proteinExistence type="inferred from homology"/>
<feature type="compositionally biased region" description="Basic and acidic residues" evidence="12">
    <location>
        <begin position="769"/>
        <end position="779"/>
    </location>
</feature>
<evidence type="ECO:0000259" key="13">
    <source>
        <dbReference type="SMART" id="SM00382"/>
    </source>
</evidence>
<keyword evidence="3" id="KW-0808">Transferase</keyword>
<dbReference type="Pfam" id="PF12169">
    <property type="entry name" value="DNA_pol3_gamma3"/>
    <property type="match status" value="1"/>
</dbReference>
<dbReference type="InterPro" id="IPR045085">
    <property type="entry name" value="HLD_clamp_pol_III_gamma_tau"/>
</dbReference>
<feature type="compositionally biased region" description="Polar residues" evidence="12">
    <location>
        <begin position="713"/>
        <end position="724"/>
    </location>
</feature>
<dbReference type="InterPro" id="IPR027417">
    <property type="entry name" value="P-loop_NTPase"/>
</dbReference>
<keyword evidence="4" id="KW-0548">Nucleotidyltransferase</keyword>
<keyword evidence="5" id="KW-0235">DNA replication</keyword>
<feature type="compositionally biased region" description="Basic and acidic residues" evidence="12">
    <location>
        <begin position="500"/>
        <end position="528"/>
    </location>
</feature>
<feature type="region of interest" description="Disordered" evidence="12">
    <location>
        <begin position="645"/>
        <end position="1040"/>
    </location>
</feature>
<evidence type="ECO:0000256" key="1">
    <source>
        <dbReference type="ARBA" id="ARBA00006360"/>
    </source>
</evidence>
<dbReference type="InterPro" id="IPR050238">
    <property type="entry name" value="DNA_Rep/Repair_Clamp_Loader"/>
</dbReference>
<evidence type="ECO:0000256" key="6">
    <source>
        <dbReference type="ARBA" id="ARBA00022723"/>
    </source>
</evidence>
<dbReference type="NCBIfam" id="NF005846">
    <property type="entry name" value="PRK07764.1-6"/>
    <property type="match status" value="1"/>
</dbReference>
<evidence type="ECO:0000313" key="15">
    <source>
        <dbReference type="Proteomes" id="UP001500166"/>
    </source>
</evidence>
<dbReference type="SUPFAM" id="SSF52540">
    <property type="entry name" value="P-loop containing nucleoside triphosphate hydrolases"/>
    <property type="match status" value="1"/>
</dbReference>
<sequence>MTAAKVSYVTTALYRRYRPETFEDVIGQEHVTEPLMTALRKNRVNHAYLFSGPRGCGKTTSARILARCLNCAEGPTATPCGHCDSCRDLSRDGAGSLDVIEMDAASHGGVDHARDLRERATFAPVRDRYKIFIIDEAHMVTREGFNALLKIVEEPPEHVKFIFATTEPSKVLTTIRSRTHHYPFRLVPPEPLMQYLEQLSEQEHVATEPGVLSLVVRAGGGSVRDSLSVLDQLMAGSDDRGMTYDLAVALLGYTHAALLDDVVDAFAAGDAATVFSSIDRVVQTGQDPRRFVEDLLERFRDLVVVNAVPDSAANILHGMPTDQINRLRNQATQLGAAELSRAADITNTALNEMTGATSPQLHLELLCARILLPSADHTTRGITARVDRLERRLSIPRGAGIRQGAPETDQLSAGDDAAPAPQRPSAPERVAQPEATPPSAPPSAGMNAPTVEEPTDPQDGTEEPEGTSHPAAASPVPEPERERANGTPPADGRTGQGEPDAAHDNGSVDHGPEHRDTTPARPDSEEPGRNQSAAPSGAPRGTGETRGGQTAPAQSPETHTSADQGGEIELLRASWPEIVSALAEIRRVAWTVTMRGTPVSFDGQTLRIAFDAEGDLLNFPRFENDVRAAIHSVLGIDCRIEAVRPGDTHGGGQSGGASGGPTRGGAPGGNEPGGPTRGGGQGRGSGGPGGPARGSDQGGDRSGRSTYGGGQDSNGPAQARQGTDGQARGSQDHRAQEPAQGSAERQSNNEPPVYFREQEGFGAQRRRPAHEDQQPREETPEPEPEPSPDEPVTSWSVAKIPQGGPAESSAPTHADGAEAKPADPSGTTEVDTDSEESTAASSDPATLTPSDFTIGQGQDVADTEPGDRSATACPETDPDTTEEDAESESAPANSLGQSRTPDSGPDASEPVAESDRPAQAPEAESARPQAAQTSSYAPEPSNEYWTPNEPPPPPEDEPPADLYETSDRRPGGSSEKAPEKAPAQSGGPRGQRPSFRERHAAEIAAARQRPTAQQPADSSDTSEDENFSPSADDESIEDSTVYGRAAIERILGGLLIEERPHQAN</sequence>